<name>A0A975D983_9GAMM</name>
<evidence type="ECO:0000256" key="3">
    <source>
        <dbReference type="ARBA" id="ARBA00022692"/>
    </source>
</evidence>
<evidence type="ECO:0000313" key="8">
    <source>
        <dbReference type="Proteomes" id="UP000682739"/>
    </source>
</evidence>
<dbReference type="GO" id="GO:0005886">
    <property type="term" value="C:plasma membrane"/>
    <property type="evidence" value="ECO:0007669"/>
    <property type="project" value="UniProtKB-SubCell"/>
</dbReference>
<comment type="subcellular location">
    <subcellularLocation>
        <location evidence="1">Cell membrane</location>
        <topology evidence="1">Multi-pass membrane protein</topology>
    </subcellularLocation>
</comment>
<keyword evidence="5 6" id="KW-0472">Membrane</keyword>
<keyword evidence="8" id="KW-1185">Reference proteome</keyword>
<feature type="transmembrane region" description="Helical" evidence="6">
    <location>
        <begin position="42"/>
        <end position="66"/>
    </location>
</feature>
<feature type="transmembrane region" description="Helical" evidence="6">
    <location>
        <begin position="156"/>
        <end position="174"/>
    </location>
</feature>
<organism evidence="7 8">
    <name type="scientific">Psychrosphaera ytuae</name>
    <dbReference type="NCBI Taxonomy" id="2820710"/>
    <lineage>
        <taxon>Bacteria</taxon>
        <taxon>Pseudomonadati</taxon>
        <taxon>Pseudomonadota</taxon>
        <taxon>Gammaproteobacteria</taxon>
        <taxon>Alteromonadales</taxon>
        <taxon>Pseudoalteromonadaceae</taxon>
        <taxon>Psychrosphaera</taxon>
    </lineage>
</organism>
<keyword evidence="3 6" id="KW-0812">Transmembrane</keyword>
<feature type="transmembrane region" description="Helical" evidence="6">
    <location>
        <begin position="127"/>
        <end position="144"/>
    </location>
</feature>
<evidence type="ECO:0000256" key="5">
    <source>
        <dbReference type="ARBA" id="ARBA00023136"/>
    </source>
</evidence>
<dbReference type="PANTHER" id="PTHR30086">
    <property type="entry name" value="ARGININE EXPORTER PROTEIN ARGO"/>
    <property type="match status" value="1"/>
</dbReference>
<dbReference type="Pfam" id="PF01810">
    <property type="entry name" value="LysE"/>
    <property type="match status" value="1"/>
</dbReference>
<proteinExistence type="predicted"/>
<evidence type="ECO:0000256" key="2">
    <source>
        <dbReference type="ARBA" id="ARBA00022475"/>
    </source>
</evidence>
<sequence length="212" mass="22894">MLNLESVISFLLVSTLLAVTPGPSNAFLLAQTMSKGKAAGKYAAAGFALGGLAHTLLAVLGLSALLKASPTAYQLVQYLGAGYLFFLGIQTLNSAFKPDTSSSFDSPLDMPKNTHKNVMWQAMLTEVLNPKVALFFIAFIPQFVDLSLSTSGTHQIIIFGLLYAILAYPIDLTYVHYGDKIAQHFKSHPSSQRWLDGLTGLIFVLLAINILL</sequence>
<dbReference type="Proteomes" id="UP000682739">
    <property type="component" value="Chromosome"/>
</dbReference>
<reference evidence="7" key="1">
    <citation type="submission" date="2021-03" db="EMBL/GenBank/DDBJ databases">
        <title>Description of Psychrosphaera ytuae sp. nov. isolated from deep sea sediment of South China Sea.</title>
        <authorList>
            <person name="Zhang J."/>
            <person name="Xu X.-D."/>
        </authorList>
    </citation>
    <scope>NUCLEOTIDE SEQUENCE</scope>
    <source>
        <strain evidence="7">MTZ26</strain>
    </source>
</reference>
<evidence type="ECO:0000256" key="1">
    <source>
        <dbReference type="ARBA" id="ARBA00004651"/>
    </source>
</evidence>
<dbReference type="PIRSF" id="PIRSF006324">
    <property type="entry name" value="LeuE"/>
    <property type="match status" value="1"/>
</dbReference>
<dbReference type="EMBL" id="CP072110">
    <property type="protein sequence ID" value="QTH62930.1"/>
    <property type="molecule type" value="Genomic_DNA"/>
</dbReference>
<evidence type="ECO:0000313" key="7">
    <source>
        <dbReference type="EMBL" id="QTH62930.1"/>
    </source>
</evidence>
<dbReference type="AlphaFoldDB" id="A0A975D983"/>
<feature type="transmembrane region" description="Helical" evidence="6">
    <location>
        <begin position="194"/>
        <end position="211"/>
    </location>
</feature>
<protein>
    <submittedName>
        <fullName evidence="7">LysE family translocator</fullName>
    </submittedName>
</protein>
<dbReference type="InterPro" id="IPR001123">
    <property type="entry name" value="LeuE-type"/>
</dbReference>
<gene>
    <name evidence="7" type="ORF">J1N51_09175</name>
</gene>
<accession>A0A975D983</accession>
<evidence type="ECO:0000256" key="4">
    <source>
        <dbReference type="ARBA" id="ARBA00022989"/>
    </source>
</evidence>
<keyword evidence="4 6" id="KW-1133">Transmembrane helix</keyword>
<dbReference type="PANTHER" id="PTHR30086:SF20">
    <property type="entry name" value="ARGININE EXPORTER PROTEIN ARGO-RELATED"/>
    <property type="match status" value="1"/>
</dbReference>
<feature type="transmembrane region" description="Helical" evidence="6">
    <location>
        <begin position="78"/>
        <end position="96"/>
    </location>
</feature>
<evidence type="ECO:0000256" key="6">
    <source>
        <dbReference type="SAM" id="Phobius"/>
    </source>
</evidence>
<dbReference type="GO" id="GO:0015171">
    <property type="term" value="F:amino acid transmembrane transporter activity"/>
    <property type="evidence" value="ECO:0007669"/>
    <property type="project" value="TreeGrafter"/>
</dbReference>
<dbReference type="KEGG" id="psym:J1N51_09175"/>
<keyword evidence="2" id="KW-1003">Cell membrane</keyword>
<dbReference type="RefSeq" id="WP_208830628.1">
    <property type="nucleotide sequence ID" value="NZ_CP072110.1"/>
</dbReference>